<dbReference type="AlphaFoldDB" id="A0A2I0A7Y1"/>
<dbReference type="Proteomes" id="UP000236161">
    <property type="component" value="Unassembled WGS sequence"/>
</dbReference>
<keyword evidence="6" id="KW-1185">Reference proteome</keyword>
<dbReference type="EMBL" id="KZ452013">
    <property type="protein sequence ID" value="PKA51637.1"/>
    <property type="molecule type" value="Genomic_DNA"/>
</dbReference>
<keyword evidence="3" id="KW-0804">Transcription</keyword>
<dbReference type="PANTHER" id="PTHR33388">
    <property type="entry name" value="OS01G0212500 PROTEIN"/>
    <property type="match status" value="1"/>
</dbReference>
<accession>A0A2I0A7Y1</accession>
<feature type="compositionally biased region" description="Polar residues" evidence="4">
    <location>
        <begin position="105"/>
        <end position="115"/>
    </location>
</feature>
<evidence type="ECO:0000313" key="5">
    <source>
        <dbReference type="EMBL" id="PKA51637.1"/>
    </source>
</evidence>
<evidence type="ECO:0000313" key="6">
    <source>
        <dbReference type="Proteomes" id="UP000236161"/>
    </source>
</evidence>
<feature type="region of interest" description="Disordered" evidence="4">
    <location>
        <begin position="1"/>
        <end position="40"/>
    </location>
</feature>
<evidence type="ECO:0000256" key="4">
    <source>
        <dbReference type="SAM" id="MobiDB-lite"/>
    </source>
</evidence>
<sequence length="166" mass="17993">MVAQEDGDTGGGGEKSWSSTKKGKPNKVPQRGLGIAALEKLRREENQRRLAAAGADVAGGSSSENSAAGVIFHSLPPRACYIGNYALFRPPLDCGDGSAPFVWSSIQSDGPSNPHSRLPLLPRRQPPPEHQQQQTYSLVAVSSSFCISSPKRLMKFLHEFLCYSRR</sequence>
<keyword evidence="2" id="KW-0805">Transcription regulation</keyword>
<dbReference type="InterPro" id="IPR040356">
    <property type="entry name" value="SPEAR"/>
</dbReference>
<evidence type="ECO:0000256" key="1">
    <source>
        <dbReference type="ARBA" id="ARBA00022491"/>
    </source>
</evidence>
<name>A0A2I0A7Y1_9ASPA</name>
<dbReference type="OrthoDB" id="787098at2759"/>
<evidence type="ECO:0000256" key="2">
    <source>
        <dbReference type="ARBA" id="ARBA00023015"/>
    </source>
</evidence>
<dbReference type="PANTHER" id="PTHR33388:SF18">
    <property type="entry name" value="PROTEIN SPEAR1"/>
    <property type="match status" value="1"/>
</dbReference>
<protein>
    <submittedName>
        <fullName evidence="5">Uncharacterized protein</fullName>
    </submittedName>
</protein>
<feature type="region of interest" description="Disordered" evidence="4">
    <location>
        <begin position="105"/>
        <end position="132"/>
    </location>
</feature>
<dbReference type="GO" id="GO:0003700">
    <property type="term" value="F:DNA-binding transcription factor activity"/>
    <property type="evidence" value="ECO:0007669"/>
    <property type="project" value="InterPro"/>
</dbReference>
<proteinExistence type="predicted"/>
<keyword evidence="1" id="KW-0678">Repressor</keyword>
<evidence type="ECO:0000256" key="3">
    <source>
        <dbReference type="ARBA" id="ARBA00023163"/>
    </source>
</evidence>
<organism evidence="5 6">
    <name type="scientific">Apostasia shenzhenica</name>
    <dbReference type="NCBI Taxonomy" id="1088818"/>
    <lineage>
        <taxon>Eukaryota</taxon>
        <taxon>Viridiplantae</taxon>
        <taxon>Streptophyta</taxon>
        <taxon>Embryophyta</taxon>
        <taxon>Tracheophyta</taxon>
        <taxon>Spermatophyta</taxon>
        <taxon>Magnoliopsida</taxon>
        <taxon>Liliopsida</taxon>
        <taxon>Asparagales</taxon>
        <taxon>Orchidaceae</taxon>
        <taxon>Apostasioideae</taxon>
        <taxon>Apostasia</taxon>
    </lineage>
</organism>
<gene>
    <name evidence="5" type="ORF">AXF42_Ash003004</name>
</gene>
<reference evidence="5 6" key="1">
    <citation type="journal article" date="2017" name="Nature">
        <title>The Apostasia genome and the evolution of orchids.</title>
        <authorList>
            <person name="Zhang G.Q."/>
            <person name="Liu K.W."/>
            <person name="Li Z."/>
            <person name="Lohaus R."/>
            <person name="Hsiao Y.Y."/>
            <person name="Niu S.C."/>
            <person name="Wang J.Y."/>
            <person name="Lin Y.C."/>
            <person name="Xu Q."/>
            <person name="Chen L.J."/>
            <person name="Yoshida K."/>
            <person name="Fujiwara S."/>
            <person name="Wang Z.W."/>
            <person name="Zhang Y.Q."/>
            <person name="Mitsuda N."/>
            <person name="Wang M."/>
            <person name="Liu G.H."/>
            <person name="Pecoraro L."/>
            <person name="Huang H.X."/>
            <person name="Xiao X.J."/>
            <person name="Lin M."/>
            <person name="Wu X.Y."/>
            <person name="Wu W.L."/>
            <person name="Chen Y.Y."/>
            <person name="Chang S.B."/>
            <person name="Sakamoto S."/>
            <person name="Ohme-Takagi M."/>
            <person name="Yagi M."/>
            <person name="Zeng S.J."/>
            <person name="Shen C.Y."/>
            <person name="Yeh C.M."/>
            <person name="Luo Y.B."/>
            <person name="Tsai W.C."/>
            <person name="Van de Peer Y."/>
            <person name="Liu Z.J."/>
        </authorList>
    </citation>
    <scope>NUCLEOTIDE SEQUENCE [LARGE SCALE GENOMIC DNA]</scope>
    <source>
        <strain evidence="6">cv. Shenzhen</strain>
        <tissue evidence="5">Stem</tissue>
    </source>
</reference>